<evidence type="ECO:0000313" key="1">
    <source>
        <dbReference type="EMBL" id="EPC03285.1"/>
    </source>
</evidence>
<organism evidence="1 2">
    <name type="scientific">Litchfieldella anticariensis (strain DSM 16096 / CECT 5854 / CIP 108499 / LMG 22089 / FP35)</name>
    <name type="common">Halomonas anticariensis</name>
    <dbReference type="NCBI Taxonomy" id="1121939"/>
    <lineage>
        <taxon>Bacteria</taxon>
        <taxon>Pseudomonadati</taxon>
        <taxon>Pseudomonadota</taxon>
        <taxon>Gammaproteobacteria</taxon>
        <taxon>Oceanospirillales</taxon>
        <taxon>Halomonadaceae</taxon>
        <taxon>Litchfieldella</taxon>
    </lineage>
</organism>
<gene>
    <name evidence="1" type="ORF">L861_17230</name>
</gene>
<proteinExistence type="predicted"/>
<comment type="caution">
    <text evidence="1">The sequence shown here is derived from an EMBL/GenBank/DDBJ whole genome shotgun (WGS) entry which is preliminary data.</text>
</comment>
<dbReference type="EMBL" id="ASTJ01000012">
    <property type="protein sequence ID" value="EPC03285.1"/>
    <property type="molecule type" value="Genomic_DNA"/>
</dbReference>
<dbReference type="STRING" id="1121939.L861_17230"/>
<protein>
    <submittedName>
        <fullName evidence="1">Uncharacterized protein</fullName>
    </submittedName>
</protein>
<dbReference type="Proteomes" id="UP000014463">
    <property type="component" value="Unassembled WGS sequence"/>
</dbReference>
<keyword evidence="2" id="KW-1185">Reference proteome</keyword>
<reference evidence="1 2" key="1">
    <citation type="journal article" date="2013" name="Genome Announc.">
        <title>Draft genome sequence of the moderately halophilic gammaproteobacterium Halomonas anticariensis FP35.</title>
        <authorList>
            <person name="Tahrioui A."/>
            <person name="Quesada E."/>
            <person name="Llamas I."/>
        </authorList>
    </citation>
    <scope>NUCLEOTIDE SEQUENCE [LARGE SCALE GENOMIC DNA]</scope>
    <source>
        <strain evidence="2">DSM 16096 / CECT 5854 / LMG 22089 / FP35</strain>
    </source>
</reference>
<dbReference type="AlphaFoldDB" id="S2KMY3"/>
<evidence type="ECO:0000313" key="2">
    <source>
        <dbReference type="Proteomes" id="UP000014463"/>
    </source>
</evidence>
<name>S2KMY3_LITA3</name>
<accession>S2KMY3</accession>
<sequence>MAKDSTGPAVILRQGASGWFFTNVGDEPEPCRASTTKFMLA</sequence>